<evidence type="ECO:0000256" key="3">
    <source>
        <dbReference type="ARBA" id="ARBA00007572"/>
    </source>
</evidence>
<dbReference type="GO" id="GO:0006297">
    <property type="term" value="P:nucleotide-excision repair, DNA gap filling"/>
    <property type="evidence" value="ECO:0007669"/>
    <property type="project" value="TreeGrafter"/>
</dbReference>
<dbReference type="Gene3D" id="3.40.50.10190">
    <property type="entry name" value="BRCT domain"/>
    <property type="match status" value="1"/>
</dbReference>
<dbReference type="PROSITE" id="PS00333">
    <property type="entry name" value="DNA_LIGASE_A2"/>
    <property type="match status" value="1"/>
</dbReference>
<comment type="cofactor">
    <cofactor evidence="1">
        <name>Mg(2+)</name>
        <dbReference type="ChEBI" id="CHEBI:18420"/>
    </cofactor>
</comment>
<dbReference type="Proteomes" id="UP001306508">
    <property type="component" value="Unassembled WGS sequence"/>
</dbReference>
<dbReference type="SUPFAM" id="SSF50249">
    <property type="entry name" value="Nucleic acid-binding proteins"/>
    <property type="match status" value="1"/>
</dbReference>
<feature type="domain" description="BRCT" evidence="18">
    <location>
        <begin position="909"/>
        <end position="997"/>
    </location>
</feature>
<dbReference type="InterPro" id="IPR012310">
    <property type="entry name" value="DNA_ligase_ATP-dep_cent"/>
</dbReference>
<evidence type="ECO:0000256" key="10">
    <source>
        <dbReference type="ARBA" id="ARBA00022842"/>
    </source>
</evidence>
<evidence type="ECO:0000256" key="5">
    <source>
        <dbReference type="ARBA" id="ARBA00022723"/>
    </source>
</evidence>
<evidence type="ECO:0000313" key="19">
    <source>
        <dbReference type="EMBL" id="KAK5781193.1"/>
    </source>
</evidence>
<evidence type="ECO:0000256" key="9">
    <source>
        <dbReference type="ARBA" id="ARBA00022840"/>
    </source>
</evidence>
<evidence type="ECO:0000256" key="1">
    <source>
        <dbReference type="ARBA" id="ARBA00001946"/>
    </source>
</evidence>
<keyword evidence="13" id="KW-0539">Nucleus</keyword>
<accession>A0AAN7WIF9</accession>
<evidence type="ECO:0000256" key="11">
    <source>
        <dbReference type="ARBA" id="ARBA00023172"/>
    </source>
</evidence>
<evidence type="ECO:0000256" key="2">
    <source>
        <dbReference type="ARBA" id="ARBA00004123"/>
    </source>
</evidence>
<comment type="subcellular location">
    <subcellularLocation>
        <location evidence="2">Nucleus</location>
    </subcellularLocation>
</comment>
<dbReference type="Gene3D" id="2.40.50.140">
    <property type="entry name" value="Nucleic acid-binding proteins"/>
    <property type="match status" value="1"/>
</dbReference>
<dbReference type="GO" id="GO:0003910">
    <property type="term" value="F:DNA ligase (ATP) activity"/>
    <property type="evidence" value="ECO:0007669"/>
    <property type="project" value="UniProtKB-EC"/>
</dbReference>
<dbReference type="EC" id="6.5.1.1" evidence="15"/>
<dbReference type="GO" id="GO:0006310">
    <property type="term" value="P:DNA recombination"/>
    <property type="evidence" value="ECO:0007669"/>
    <property type="project" value="UniProtKB-KW"/>
</dbReference>
<dbReference type="Pfam" id="PF16589">
    <property type="entry name" value="BRCT_2"/>
    <property type="match status" value="1"/>
</dbReference>
<feature type="domain" description="BRCT" evidence="18">
    <location>
        <begin position="725"/>
        <end position="824"/>
    </location>
</feature>
<dbReference type="PROSITE" id="PS50172">
    <property type="entry name" value="BRCT"/>
    <property type="match status" value="2"/>
</dbReference>
<dbReference type="InterPro" id="IPR016059">
    <property type="entry name" value="DNA_ligase_ATP-dep_CS"/>
</dbReference>
<dbReference type="NCBIfam" id="TIGR00574">
    <property type="entry name" value="dnl1"/>
    <property type="match status" value="1"/>
</dbReference>
<dbReference type="CDD" id="cd07968">
    <property type="entry name" value="OBF_DNA_ligase_IV"/>
    <property type="match status" value="1"/>
</dbReference>
<keyword evidence="10" id="KW-0460">Magnesium</keyword>
<dbReference type="GO" id="GO:0046872">
    <property type="term" value="F:metal ion binding"/>
    <property type="evidence" value="ECO:0007669"/>
    <property type="project" value="UniProtKB-KW"/>
</dbReference>
<evidence type="ECO:0000256" key="4">
    <source>
        <dbReference type="ARBA" id="ARBA00022598"/>
    </source>
</evidence>
<gene>
    <name evidence="19" type="ORF">RI543_001590</name>
</gene>
<evidence type="ECO:0000256" key="7">
    <source>
        <dbReference type="ARBA" id="ARBA00022741"/>
    </source>
</evidence>
<dbReference type="InterPro" id="IPR044125">
    <property type="entry name" value="Adenylation_DNA_ligase_IV"/>
</dbReference>
<dbReference type="SUPFAM" id="SSF52113">
    <property type="entry name" value="BRCT domain"/>
    <property type="match status" value="2"/>
</dbReference>
<keyword evidence="4 15" id="KW-0436">Ligase</keyword>
<evidence type="ECO:0000259" key="17">
    <source>
        <dbReference type="PROSITE" id="PS50160"/>
    </source>
</evidence>
<dbReference type="PROSITE" id="PS00697">
    <property type="entry name" value="DNA_LIGASE_A1"/>
    <property type="match status" value="1"/>
</dbReference>
<evidence type="ECO:0000256" key="12">
    <source>
        <dbReference type="ARBA" id="ARBA00023204"/>
    </source>
</evidence>
<evidence type="ECO:0000256" key="16">
    <source>
        <dbReference type="RuleBase" id="RU004196"/>
    </source>
</evidence>
<comment type="caution">
    <text evidence="19">The sequence shown here is derived from an EMBL/GenBank/DDBJ whole genome shotgun (WGS) entry which is preliminary data.</text>
</comment>
<dbReference type="SUPFAM" id="SSF56091">
    <property type="entry name" value="DNA ligase/mRNA capping enzyme, catalytic domain"/>
    <property type="match status" value="1"/>
</dbReference>
<name>A0AAN7WIF9_9SACH</name>
<dbReference type="PANTHER" id="PTHR45997:SF1">
    <property type="entry name" value="DNA LIGASE 4"/>
    <property type="match status" value="1"/>
</dbReference>
<dbReference type="InterPro" id="IPR012340">
    <property type="entry name" value="NA-bd_OB-fold"/>
</dbReference>
<dbReference type="CDD" id="cd07903">
    <property type="entry name" value="Adenylation_DNA_ligase_IV"/>
    <property type="match status" value="1"/>
</dbReference>
<dbReference type="AlphaFoldDB" id="A0AAN7WIF9"/>
<evidence type="ECO:0000259" key="18">
    <source>
        <dbReference type="PROSITE" id="PS50172"/>
    </source>
</evidence>
<evidence type="ECO:0000256" key="6">
    <source>
        <dbReference type="ARBA" id="ARBA00022737"/>
    </source>
</evidence>
<keyword evidence="12 15" id="KW-0234">DNA repair</keyword>
<sequence length="1003" mass="117025">METNVLIPHNFAPSPDFKWLCQELFLKIDQIKLSKDKSHIRQRYRDVITRFVKLWRTTVGSDFYPVLILALPQRDRRVFQIKDVTLIKAVCTTLHLDLKSSTAQKLLDWKSHIDPNNKDQNRLASMCVAEIAKRRKEPEINRRNRVTLDLANQWLDQLAQQRAERKNGGSVESLVHSPLWKDIMNKLSYLELKYFFEIILKTKILRSQENTLLYIWHPDARDYLSVTSDLYSVTQKLFDPTKRLPNEEISLQLNSPFYPQLAKRIISKSYNKILNKITTKNNCATFYIEEKMDGERIQIHYSNWGHSIKYFSRRGADYTYLYGSDFNNGSISPYLKFNSKVENFILDGEMISFDKENNKILPFGMVKTIAKNTLDSNKESSSQHGFIIETNSFHPLYMIFDILYLNTISLINFPLWQRKQYLNQLFQHSNNNTICDRVKILPNIECQNEDDIKKNLSLAIKANSEGIILKNPQSKYIPASRNDSWIKIKPEYLDQFGENLDLIVMGRDSAIKDSYMCGIATNKFIEIDTTPLKNKTSLNEDHDDSNETDAEIDDTIKHKIVGFASFCSIANGISKNESQEIQKLTKGKWHNFRDSPPPFHTFGDNRLFLKFESRKPREWIYPEDSIILEVKARSIDNTESRMNKYATGCTLYGGYCKAIRQDKDWTSCYTMDQFKRDRLFKSDHVTNNNVMYSQSSNTRDAASKRRRIPPHFLMENKKLENDTDIISCIFQGLNFYIISDYFNPFSKNRITKEDLLKLVIANGGSIVYNLMTSREKLYQLRIISDIYNIECRTLIERGYDILSPKWILNCVQYKTSLPLEPVYCFNVSEELMELAKTRIDQYGDSYQTLIDEPKLKQIIETNLYSQEKSTNKIDLDNELKCIPVFFFFGKKFYVPVWCQQYDPLVYNLLLRKIILYGGSLTYNLNDCSIIVIIMPVSLKTSSIVSFKENIMKIRSHIANIINSSPKSIKNIPYIVSAKWIDKSIEEGIQVPEELYPVPEQLIN</sequence>
<dbReference type="Gene3D" id="1.10.3260.10">
    <property type="entry name" value="DNA ligase, ATP-dependent, N-terminal domain"/>
    <property type="match status" value="1"/>
</dbReference>
<keyword evidence="11 15" id="KW-0233">DNA recombination</keyword>
<protein>
    <recommendedName>
        <fullName evidence="15">DNA ligase</fullName>
        <ecNumber evidence="15">6.5.1.1</ecNumber>
    </recommendedName>
</protein>
<comment type="catalytic activity">
    <reaction evidence="14 15">
        <text>ATP + (deoxyribonucleotide)n-3'-hydroxyl + 5'-phospho-(deoxyribonucleotide)m = (deoxyribonucleotide)n+m + AMP + diphosphate.</text>
        <dbReference type="EC" id="6.5.1.1"/>
    </reaction>
</comment>
<dbReference type="GO" id="GO:0032807">
    <property type="term" value="C:DNA ligase IV complex"/>
    <property type="evidence" value="ECO:0007669"/>
    <property type="project" value="TreeGrafter"/>
</dbReference>
<dbReference type="GO" id="GO:0003677">
    <property type="term" value="F:DNA binding"/>
    <property type="evidence" value="ECO:0007669"/>
    <property type="project" value="InterPro"/>
</dbReference>
<comment type="similarity">
    <text evidence="3 16">Belongs to the ATP-dependent DNA ligase family.</text>
</comment>
<keyword evidence="6" id="KW-0677">Repeat</keyword>
<dbReference type="InterPro" id="IPR036420">
    <property type="entry name" value="BRCT_dom_sf"/>
</dbReference>
<dbReference type="EMBL" id="JAWIZZ010000038">
    <property type="protein sequence ID" value="KAK5781193.1"/>
    <property type="molecule type" value="Genomic_DNA"/>
</dbReference>
<dbReference type="Gene3D" id="3.30.470.30">
    <property type="entry name" value="DNA ligase/mRNA capping enzyme"/>
    <property type="match status" value="1"/>
</dbReference>
<dbReference type="InterPro" id="IPR029710">
    <property type="entry name" value="LIG4"/>
</dbReference>
<evidence type="ECO:0000256" key="15">
    <source>
        <dbReference type="RuleBase" id="RU000617"/>
    </source>
</evidence>
<feature type="domain" description="ATP-dependent DNA ligase family profile" evidence="17">
    <location>
        <begin position="388"/>
        <end position="521"/>
    </location>
</feature>
<proteinExistence type="inferred from homology"/>
<dbReference type="InterPro" id="IPR000977">
    <property type="entry name" value="DNA_ligase_ATP-dep"/>
</dbReference>
<organism evidence="19 20">
    <name type="scientific">Arxiozyma heterogenica</name>
    <dbReference type="NCBI Taxonomy" id="278026"/>
    <lineage>
        <taxon>Eukaryota</taxon>
        <taxon>Fungi</taxon>
        <taxon>Dikarya</taxon>
        <taxon>Ascomycota</taxon>
        <taxon>Saccharomycotina</taxon>
        <taxon>Saccharomycetes</taxon>
        <taxon>Saccharomycetales</taxon>
        <taxon>Saccharomycetaceae</taxon>
        <taxon>Arxiozyma</taxon>
    </lineage>
</organism>
<keyword evidence="5" id="KW-0479">Metal-binding</keyword>
<dbReference type="InterPro" id="IPR036599">
    <property type="entry name" value="DNA_ligase_N_sf"/>
</dbReference>
<keyword evidence="9 15" id="KW-0067">ATP-binding</keyword>
<dbReference type="InterPro" id="IPR001357">
    <property type="entry name" value="BRCT_dom"/>
</dbReference>
<reference evidence="20" key="1">
    <citation type="submission" date="2023-07" db="EMBL/GenBank/DDBJ databases">
        <title>A draft genome of Kazachstania heterogenica Y-27499.</title>
        <authorList>
            <person name="Donic C."/>
            <person name="Kralova J.S."/>
            <person name="Fidel L."/>
            <person name="Ben-Dor S."/>
            <person name="Jung S."/>
        </authorList>
    </citation>
    <scope>NUCLEOTIDE SEQUENCE [LARGE SCALE GENOMIC DNA]</scope>
    <source>
        <strain evidence="20">Y27499</strain>
    </source>
</reference>
<evidence type="ECO:0000313" key="20">
    <source>
        <dbReference type="Proteomes" id="UP001306508"/>
    </source>
</evidence>
<dbReference type="Pfam" id="PF04675">
    <property type="entry name" value="DNA_ligase_A_N"/>
    <property type="match status" value="1"/>
</dbReference>
<keyword evidence="8 15" id="KW-0227">DNA damage</keyword>
<dbReference type="PANTHER" id="PTHR45997">
    <property type="entry name" value="DNA LIGASE 4"/>
    <property type="match status" value="1"/>
</dbReference>
<keyword evidence="7 15" id="KW-0547">Nucleotide-binding</keyword>
<evidence type="ECO:0000256" key="14">
    <source>
        <dbReference type="ARBA" id="ARBA00034003"/>
    </source>
</evidence>
<dbReference type="InterPro" id="IPR012308">
    <property type="entry name" value="DNA_ligase_ATP-dep_N"/>
</dbReference>
<evidence type="ECO:0000256" key="8">
    <source>
        <dbReference type="ARBA" id="ARBA00022763"/>
    </source>
</evidence>
<dbReference type="GO" id="GO:0005524">
    <property type="term" value="F:ATP binding"/>
    <property type="evidence" value="ECO:0007669"/>
    <property type="project" value="UniProtKB-KW"/>
</dbReference>
<dbReference type="Pfam" id="PF01068">
    <property type="entry name" value="DNA_ligase_A_M"/>
    <property type="match status" value="1"/>
</dbReference>
<keyword evidence="20" id="KW-1185">Reference proteome</keyword>
<evidence type="ECO:0000256" key="13">
    <source>
        <dbReference type="ARBA" id="ARBA00023242"/>
    </source>
</evidence>
<dbReference type="PROSITE" id="PS50160">
    <property type="entry name" value="DNA_LIGASE_A3"/>
    <property type="match status" value="1"/>
</dbReference>
<dbReference type="GO" id="GO:0006303">
    <property type="term" value="P:double-strand break repair via nonhomologous end joining"/>
    <property type="evidence" value="ECO:0007669"/>
    <property type="project" value="TreeGrafter"/>
</dbReference>
<dbReference type="GO" id="GO:0071897">
    <property type="term" value="P:DNA biosynthetic process"/>
    <property type="evidence" value="ECO:0007669"/>
    <property type="project" value="InterPro"/>
</dbReference>